<accession>A0ABW7ZJC2</accession>
<dbReference type="EMBL" id="JBITLE010000003">
    <property type="protein sequence ID" value="MFI7262593.1"/>
    <property type="molecule type" value="Genomic_DNA"/>
</dbReference>
<proteinExistence type="predicted"/>
<organism evidence="1 2">
    <name type="scientific">Micromonospora maritima</name>
    <dbReference type="NCBI Taxonomy" id="986711"/>
    <lineage>
        <taxon>Bacteria</taxon>
        <taxon>Bacillati</taxon>
        <taxon>Actinomycetota</taxon>
        <taxon>Actinomycetes</taxon>
        <taxon>Micromonosporales</taxon>
        <taxon>Micromonosporaceae</taxon>
        <taxon>Micromonospora</taxon>
    </lineage>
</organism>
<comment type="caution">
    <text evidence="1">The sequence shown here is derived from an EMBL/GenBank/DDBJ whole genome shotgun (WGS) entry which is preliminary data.</text>
</comment>
<sequence>MRWLYLVLLLVVILALVGLRVWLPGRAFRAGRSLRKRVDGRD</sequence>
<name>A0ABW7ZJC2_9ACTN</name>
<gene>
    <name evidence="1" type="ORF">ACIBP4_09870</name>
</gene>
<reference evidence="1 2" key="1">
    <citation type="submission" date="2024-10" db="EMBL/GenBank/DDBJ databases">
        <title>The Natural Products Discovery Center: Release of the First 8490 Sequenced Strains for Exploring Actinobacteria Biosynthetic Diversity.</title>
        <authorList>
            <person name="Kalkreuter E."/>
            <person name="Kautsar S.A."/>
            <person name="Yang D."/>
            <person name="Bader C.D."/>
            <person name="Teijaro C.N."/>
            <person name="Fluegel L."/>
            <person name="Davis C.M."/>
            <person name="Simpson J.R."/>
            <person name="Lauterbach L."/>
            <person name="Steele A.D."/>
            <person name="Gui C."/>
            <person name="Meng S."/>
            <person name="Li G."/>
            <person name="Viehrig K."/>
            <person name="Ye F."/>
            <person name="Su P."/>
            <person name="Kiefer A.F."/>
            <person name="Nichols A."/>
            <person name="Cepeda A.J."/>
            <person name="Yan W."/>
            <person name="Fan B."/>
            <person name="Jiang Y."/>
            <person name="Adhikari A."/>
            <person name="Zheng C.-J."/>
            <person name="Schuster L."/>
            <person name="Cowan T.M."/>
            <person name="Smanski M.J."/>
            <person name="Chevrette M.G."/>
            <person name="De Carvalho L.P.S."/>
            <person name="Shen B."/>
        </authorList>
    </citation>
    <scope>NUCLEOTIDE SEQUENCE [LARGE SCALE GENOMIC DNA]</scope>
    <source>
        <strain evidence="1 2">NPDC049845</strain>
    </source>
</reference>
<dbReference type="Proteomes" id="UP001612812">
    <property type="component" value="Unassembled WGS sequence"/>
</dbReference>
<keyword evidence="2" id="KW-1185">Reference proteome</keyword>
<protein>
    <submittedName>
        <fullName evidence="1">Uncharacterized protein</fullName>
    </submittedName>
</protein>
<evidence type="ECO:0000313" key="2">
    <source>
        <dbReference type="Proteomes" id="UP001612812"/>
    </source>
</evidence>
<dbReference type="RefSeq" id="WP_396768667.1">
    <property type="nucleotide sequence ID" value="NZ_JBITLA010000003.1"/>
</dbReference>
<evidence type="ECO:0000313" key="1">
    <source>
        <dbReference type="EMBL" id="MFI7262593.1"/>
    </source>
</evidence>